<keyword evidence="4 9" id="KW-0067">ATP-binding</keyword>
<dbReference type="GO" id="GO:0003677">
    <property type="term" value="F:DNA binding"/>
    <property type="evidence" value="ECO:0007669"/>
    <property type="project" value="InterPro"/>
</dbReference>
<comment type="catalytic activity">
    <reaction evidence="8">
        <text>ATP + H2O = ADP + phosphate + H(+)</text>
        <dbReference type="Rhea" id="RHEA:13065"/>
        <dbReference type="ChEBI" id="CHEBI:15377"/>
        <dbReference type="ChEBI" id="CHEBI:15378"/>
        <dbReference type="ChEBI" id="CHEBI:30616"/>
        <dbReference type="ChEBI" id="CHEBI:43474"/>
        <dbReference type="ChEBI" id="CHEBI:456216"/>
        <dbReference type="EC" id="5.6.2.4"/>
    </reaction>
</comment>
<organism evidence="12 13">
    <name type="scientific">Bifidobacterium moraviense</name>
    <dbReference type="NCBI Taxonomy" id="2675323"/>
    <lineage>
        <taxon>Bacteria</taxon>
        <taxon>Bacillati</taxon>
        <taxon>Actinomycetota</taxon>
        <taxon>Actinomycetes</taxon>
        <taxon>Bifidobacteriales</taxon>
        <taxon>Bifidobacteriaceae</taxon>
        <taxon>Bifidobacterium</taxon>
    </lineage>
</organism>
<dbReference type="GO" id="GO:0016787">
    <property type="term" value="F:hydrolase activity"/>
    <property type="evidence" value="ECO:0007669"/>
    <property type="project" value="UniProtKB-UniRule"/>
</dbReference>
<feature type="compositionally biased region" description="Low complexity" evidence="10">
    <location>
        <begin position="10"/>
        <end position="21"/>
    </location>
</feature>
<evidence type="ECO:0000256" key="3">
    <source>
        <dbReference type="ARBA" id="ARBA00022806"/>
    </source>
</evidence>
<dbReference type="InterPro" id="IPR000212">
    <property type="entry name" value="DNA_helicase_UvrD/REP"/>
</dbReference>
<feature type="region of interest" description="Disordered" evidence="10">
    <location>
        <begin position="1"/>
        <end position="21"/>
    </location>
</feature>
<dbReference type="Gene3D" id="3.30.65.10">
    <property type="entry name" value="Bacterial Topoisomerase I, domain 1"/>
    <property type="match status" value="1"/>
</dbReference>
<evidence type="ECO:0000256" key="9">
    <source>
        <dbReference type="PROSITE-ProRule" id="PRU00560"/>
    </source>
</evidence>
<evidence type="ECO:0000256" key="5">
    <source>
        <dbReference type="ARBA" id="ARBA00023235"/>
    </source>
</evidence>
<accession>A0A7Y0F2N7</accession>
<dbReference type="Pfam" id="PF00580">
    <property type="entry name" value="UvrD-helicase"/>
    <property type="match status" value="1"/>
</dbReference>
<dbReference type="GO" id="GO:0043138">
    <property type="term" value="F:3'-5' DNA helicase activity"/>
    <property type="evidence" value="ECO:0007669"/>
    <property type="project" value="UniProtKB-EC"/>
</dbReference>
<dbReference type="PANTHER" id="PTHR11070">
    <property type="entry name" value="UVRD / RECB / PCRA DNA HELICASE FAMILY MEMBER"/>
    <property type="match status" value="1"/>
</dbReference>
<sequence length="681" mass="73549">MLWPEPEGRTATSGSATTSNVAAASNTAAASNVSARPRLKAHPPLSEARLAKARAVLGPVEGHELSDEQLSAIAGAGHNTLVLAGAGTGKTTVINGYVAWLLATGRARPEQILVLSFTKASADEMAARIRMQTGQRVRACTFHSLGLEICRAATGARLTVMGPDRLDRVVSDAFRARLAADEDYRRLVLAMLPPAVRGGWRALLGQNVRGDSSAVSGGDSVGDATSVSSTPGVARGAASAAASDTAAARACRQYADRLLADARTIIQHMRANGLDVAALRRLNADGAHSGAHSAARSAVRSNAGPAPRAIGRNADLLAVIEPLYAAYVHALAAEHGVDFAGMIADAVHQVRVGRYVHGFTHVLVDEYQDLSRPRCELIRALREQRDFDLFAVGDDWQSIYRFAGSDIRLILDFPDVWRDWGPSRMFRLSVTRRFRTSLIEASGRFVMADGHLYAKRLTCENQKQDHSVKALGGMTAAERFDVVTAQLAKLPRRASVLMLGRYASDVGLILDNDREGLFELRDAGTDGGAGRRLVFRDRPDLDIRFMTVHASKGLQCDFTFLLSCSGGVRGFPSAVPDEPLLGLILPETESFPDAEERRLCYVAMTRCRRKLFLVVDRARPSRFMYELRDICPGAFRGVTLPPRCPDCGEALTLRHAASRGGDGAFYGCTAWPACAFTRPCR</sequence>
<proteinExistence type="predicted"/>
<dbReference type="GO" id="GO:0005829">
    <property type="term" value="C:cytosol"/>
    <property type="evidence" value="ECO:0007669"/>
    <property type="project" value="TreeGrafter"/>
</dbReference>
<keyword evidence="5" id="KW-0413">Isomerase</keyword>
<reference evidence="12 13" key="1">
    <citation type="submission" date="2020-02" db="EMBL/GenBank/DDBJ databases">
        <title>Characterization of phylogenetic diversity of novel bifidobacterial species isolated in Czech ZOOs.</title>
        <authorList>
            <person name="Lugli G.A."/>
            <person name="Vera N.B."/>
            <person name="Ventura M."/>
        </authorList>
    </citation>
    <scope>NUCLEOTIDE SEQUENCE [LARGE SCALE GENOMIC DNA]</scope>
    <source>
        <strain evidence="12 13">DSM 109958</strain>
    </source>
</reference>
<evidence type="ECO:0000256" key="6">
    <source>
        <dbReference type="ARBA" id="ARBA00034617"/>
    </source>
</evidence>
<evidence type="ECO:0000256" key="4">
    <source>
        <dbReference type="ARBA" id="ARBA00022840"/>
    </source>
</evidence>
<dbReference type="InterPro" id="IPR014016">
    <property type="entry name" value="UvrD-like_ATP-bd"/>
</dbReference>
<evidence type="ECO:0000256" key="10">
    <source>
        <dbReference type="SAM" id="MobiDB-lite"/>
    </source>
</evidence>
<dbReference type="InterPro" id="IPR014017">
    <property type="entry name" value="DNA_helicase_UvrD-like_C"/>
</dbReference>
<dbReference type="EMBL" id="JAAIIH010000012">
    <property type="protein sequence ID" value="NMN00931.1"/>
    <property type="molecule type" value="Genomic_DNA"/>
</dbReference>
<dbReference type="RefSeq" id="WP_169276010.1">
    <property type="nucleotide sequence ID" value="NZ_JAAIIH010000012.1"/>
</dbReference>
<feature type="domain" description="UvrD-like helicase ATP-binding" evidence="11">
    <location>
        <begin position="63"/>
        <end position="435"/>
    </location>
</feature>
<dbReference type="GO" id="GO:0005524">
    <property type="term" value="F:ATP binding"/>
    <property type="evidence" value="ECO:0007669"/>
    <property type="project" value="UniProtKB-UniRule"/>
</dbReference>
<dbReference type="InterPro" id="IPR027417">
    <property type="entry name" value="P-loop_NTPase"/>
</dbReference>
<dbReference type="AlphaFoldDB" id="A0A7Y0F2N7"/>
<keyword evidence="3 9" id="KW-0347">Helicase</keyword>
<comment type="caution">
    <text evidence="12">The sequence shown here is derived from an EMBL/GenBank/DDBJ whole genome shotgun (WGS) entry which is preliminary data.</text>
</comment>
<comment type="catalytic activity">
    <reaction evidence="6">
        <text>Couples ATP hydrolysis with the unwinding of duplex DNA by translocating in the 3'-5' direction.</text>
        <dbReference type="EC" id="5.6.2.4"/>
    </reaction>
</comment>
<gene>
    <name evidence="12" type="ORF">G1C96_1512</name>
</gene>
<dbReference type="Pfam" id="PF13361">
    <property type="entry name" value="UvrD_C"/>
    <property type="match status" value="1"/>
</dbReference>
<evidence type="ECO:0000256" key="2">
    <source>
        <dbReference type="ARBA" id="ARBA00022801"/>
    </source>
</evidence>
<protein>
    <recommendedName>
        <fullName evidence="7">DNA 3'-5' helicase</fullName>
        <ecNumber evidence="7">5.6.2.4</ecNumber>
    </recommendedName>
</protein>
<evidence type="ECO:0000256" key="1">
    <source>
        <dbReference type="ARBA" id="ARBA00022741"/>
    </source>
</evidence>
<feature type="binding site" evidence="9">
    <location>
        <begin position="84"/>
        <end position="91"/>
    </location>
    <ligand>
        <name>ATP</name>
        <dbReference type="ChEBI" id="CHEBI:30616"/>
    </ligand>
</feature>
<keyword evidence="13" id="KW-1185">Reference proteome</keyword>
<feature type="compositionally biased region" description="Low complexity" evidence="10">
    <location>
        <begin position="212"/>
        <end position="224"/>
    </location>
</feature>
<dbReference type="Proteomes" id="UP000588277">
    <property type="component" value="Unassembled WGS sequence"/>
</dbReference>
<feature type="region of interest" description="Disordered" evidence="10">
    <location>
        <begin position="212"/>
        <end position="231"/>
    </location>
</feature>
<evidence type="ECO:0000313" key="12">
    <source>
        <dbReference type="EMBL" id="NMN00931.1"/>
    </source>
</evidence>
<keyword evidence="1 9" id="KW-0547">Nucleotide-binding</keyword>
<keyword evidence="2 9" id="KW-0378">Hydrolase</keyword>
<evidence type="ECO:0000313" key="13">
    <source>
        <dbReference type="Proteomes" id="UP000588277"/>
    </source>
</evidence>
<dbReference type="PROSITE" id="PS51198">
    <property type="entry name" value="UVRD_HELICASE_ATP_BIND"/>
    <property type="match status" value="1"/>
</dbReference>
<dbReference type="PANTHER" id="PTHR11070:SF63">
    <property type="entry name" value="DNA HELICASE IV"/>
    <property type="match status" value="1"/>
</dbReference>
<name>A0A7Y0F2N7_9BIFI</name>
<evidence type="ECO:0000256" key="8">
    <source>
        <dbReference type="ARBA" id="ARBA00048988"/>
    </source>
</evidence>
<evidence type="ECO:0000259" key="11">
    <source>
        <dbReference type="PROSITE" id="PS51198"/>
    </source>
</evidence>
<evidence type="ECO:0000256" key="7">
    <source>
        <dbReference type="ARBA" id="ARBA00034808"/>
    </source>
</evidence>
<dbReference type="EC" id="5.6.2.4" evidence="7"/>
<dbReference type="SUPFAM" id="SSF52540">
    <property type="entry name" value="P-loop containing nucleoside triphosphate hydrolases"/>
    <property type="match status" value="1"/>
</dbReference>
<dbReference type="Gene3D" id="3.40.50.300">
    <property type="entry name" value="P-loop containing nucleotide triphosphate hydrolases"/>
    <property type="match status" value="3"/>
</dbReference>
<dbReference type="GO" id="GO:0000725">
    <property type="term" value="P:recombinational repair"/>
    <property type="evidence" value="ECO:0007669"/>
    <property type="project" value="TreeGrafter"/>
</dbReference>